<dbReference type="SUPFAM" id="SSF54909">
    <property type="entry name" value="Dimeric alpha+beta barrel"/>
    <property type="match status" value="1"/>
</dbReference>
<dbReference type="HOGENOM" id="CLU_154205_0_0_1"/>
<dbReference type="RefSeq" id="XP_014180944.1">
    <property type="nucleotide sequence ID" value="XM_014325469.1"/>
</dbReference>
<protein>
    <recommendedName>
        <fullName evidence="1">ABM domain-containing protein</fullName>
    </recommendedName>
</protein>
<dbReference type="Gene3D" id="3.30.70.100">
    <property type="match status" value="1"/>
</dbReference>
<dbReference type="InterPro" id="IPR007138">
    <property type="entry name" value="ABM_dom"/>
</dbReference>
<dbReference type="PANTHER" id="PTHR38052:SF1">
    <property type="entry name" value="ABM DOMAIN-CONTAINING PROTEIN"/>
    <property type="match status" value="1"/>
</dbReference>
<comment type="caution">
    <text evidence="2">The sequence shown here is derived from an EMBL/GenBank/DDBJ whole genome shotgun (WGS) entry which is preliminary data.</text>
</comment>
<name>J5T883_TRIAS</name>
<reference evidence="2 3" key="1">
    <citation type="journal article" date="2012" name="Eukaryot. Cell">
        <title>Draft genome sequence of CBS 2479, the standard type strain of Trichosporon asahii.</title>
        <authorList>
            <person name="Yang R.Y."/>
            <person name="Li H.T."/>
            <person name="Zhu H."/>
            <person name="Zhou G.P."/>
            <person name="Wang M."/>
            <person name="Wang L."/>
        </authorList>
    </citation>
    <scope>NUCLEOTIDE SEQUENCE [LARGE SCALE GENOMIC DNA]</scope>
    <source>
        <strain evidence="3">ATCC 90039 / CBS 2479 / JCM 2466 / KCTC 7840 / NCYC 2677 / UAMH 7654</strain>
    </source>
</reference>
<accession>J5T883</accession>
<dbReference type="Proteomes" id="UP000002748">
    <property type="component" value="Unassembled WGS sequence"/>
</dbReference>
<sequence length="99" mass="10924">MGITIIAKFTPKPGKENELRDALAEAAPIYRKDPGTLGWHVLSGKKDAKGSFVAVERYENAQAIQTHAANPVFGKKVHPLCAKQTELTFYDEIEDKAKL</sequence>
<organism evidence="2 3">
    <name type="scientific">Trichosporon asahii var. asahii (strain ATCC 90039 / CBS 2479 / JCM 2466 / KCTC 7840 / NBRC 103889/ NCYC 2677 / UAMH 7654)</name>
    <name type="common">Yeast</name>
    <dbReference type="NCBI Taxonomy" id="1186058"/>
    <lineage>
        <taxon>Eukaryota</taxon>
        <taxon>Fungi</taxon>
        <taxon>Dikarya</taxon>
        <taxon>Basidiomycota</taxon>
        <taxon>Agaricomycotina</taxon>
        <taxon>Tremellomycetes</taxon>
        <taxon>Trichosporonales</taxon>
        <taxon>Trichosporonaceae</taxon>
        <taxon>Trichosporon</taxon>
    </lineage>
</organism>
<evidence type="ECO:0000313" key="3">
    <source>
        <dbReference type="Proteomes" id="UP000002748"/>
    </source>
</evidence>
<dbReference type="Pfam" id="PF03992">
    <property type="entry name" value="ABM"/>
    <property type="match status" value="1"/>
</dbReference>
<dbReference type="EMBL" id="ALBS01000161">
    <property type="protein sequence ID" value="EJT49696.1"/>
    <property type="molecule type" value="Genomic_DNA"/>
</dbReference>
<evidence type="ECO:0000313" key="2">
    <source>
        <dbReference type="EMBL" id="EJT49696.1"/>
    </source>
</evidence>
<dbReference type="AlphaFoldDB" id="J5T883"/>
<feature type="domain" description="ABM" evidence="1">
    <location>
        <begin position="3"/>
        <end position="95"/>
    </location>
</feature>
<dbReference type="KEGG" id="tasa:A1Q1_01194"/>
<dbReference type="InterPro" id="IPR011008">
    <property type="entry name" value="Dimeric_a/b-barrel"/>
</dbReference>
<proteinExistence type="predicted"/>
<dbReference type="GeneID" id="25984708"/>
<dbReference type="PANTHER" id="PTHR38052">
    <property type="entry name" value="EXPRESSED PROTEIN"/>
    <property type="match status" value="1"/>
</dbReference>
<dbReference type="OrthoDB" id="194076at2759"/>
<evidence type="ECO:0000259" key="1">
    <source>
        <dbReference type="PROSITE" id="PS51725"/>
    </source>
</evidence>
<gene>
    <name evidence="2" type="ORF">A1Q1_01194</name>
</gene>
<dbReference type="PROSITE" id="PS51725">
    <property type="entry name" value="ABM"/>
    <property type="match status" value="1"/>
</dbReference>
<dbReference type="VEuPathDB" id="FungiDB:A1Q1_01194"/>